<feature type="transmembrane region" description="Helical" evidence="7">
    <location>
        <begin position="245"/>
        <end position="266"/>
    </location>
</feature>
<dbReference type="SUPFAM" id="SSF161098">
    <property type="entry name" value="MetI-like"/>
    <property type="match status" value="1"/>
</dbReference>
<name>A0A857J7L7_9BURK</name>
<evidence type="ECO:0000313" key="10">
    <source>
        <dbReference type="Proteomes" id="UP000464787"/>
    </source>
</evidence>
<feature type="transmembrane region" description="Helical" evidence="7">
    <location>
        <begin position="27"/>
        <end position="43"/>
    </location>
</feature>
<dbReference type="Proteomes" id="UP000464787">
    <property type="component" value="Chromosome"/>
</dbReference>
<keyword evidence="6 7" id="KW-0472">Membrane</keyword>
<dbReference type="Pfam" id="PF00528">
    <property type="entry name" value="BPD_transp_1"/>
    <property type="match status" value="1"/>
</dbReference>
<dbReference type="InterPro" id="IPR000515">
    <property type="entry name" value="MetI-like"/>
</dbReference>
<evidence type="ECO:0000256" key="7">
    <source>
        <dbReference type="RuleBase" id="RU363032"/>
    </source>
</evidence>
<keyword evidence="4 7" id="KW-0812">Transmembrane</keyword>
<evidence type="ECO:0000256" key="4">
    <source>
        <dbReference type="ARBA" id="ARBA00022692"/>
    </source>
</evidence>
<keyword evidence="5 7" id="KW-1133">Transmembrane helix</keyword>
<gene>
    <name evidence="9" type="ORF">GT347_18795</name>
</gene>
<evidence type="ECO:0000313" key="9">
    <source>
        <dbReference type="EMBL" id="QHI99846.1"/>
    </source>
</evidence>
<dbReference type="GO" id="GO:0055085">
    <property type="term" value="P:transmembrane transport"/>
    <property type="evidence" value="ECO:0007669"/>
    <property type="project" value="InterPro"/>
</dbReference>
<proteinExistence type="inferred from homology"/>
<comment type="similarity">
    <text evidence="7">Belongs to the binding-protein-dependent transport system permease family.</text>
</comment>
<dbReference type="KEGG" id="xyk:GT347_18795"/>
<dbReference type="RefSeq" id="WP_160553657.1">
    <property type="nucleotide sequence ID" value="NZ_CP047650.1"/>
</dbReference>
<dbReference type="AlphaFoldDB" id="A0A857J7L7"/>
<dbReference type="GO" id="GO:0005886">
    <property type="term" value="C:plasma membrane"/>
    <property type="evidence" value="ECO:0007669"/>
    <property type="project" value="UniProtKB-SubCell"/>
</dbReference>
<feature type="transmembrane region" description="Helical" evidence="7">
    <location>
        <begin position="142"/>
        <end position="163"/>
    </location>
</feature>
<feature type="domain" description="ABC transmembrane type-1" evidence="8">
    <location>
        <begin position="78"/>
        <end position="263"/>
    </location>
</feature>
<evidence type="ECO:0000256" key="6">
    <source>
        <dbReference type="ARBA" id="ARBA00023136"/>
    </source>
</evidence>
<keyword evidence="2 7" id="KW-0813">Transport</keyword>
<feature type="transmembrane region" description="Helical" evidence="7">
    <location>
        <begin position="209"/>
        <end position="233"/>
    </location>
</feature>
<comment type="subcellular location">
    <subcellularLocation>
        <location evidence="1 7">Cell membrane</location>
        <topology evidence="1 7">Multi-pass membrane protein</topology>
    </subcellularLocation>
</comment>
<feature type="transmembrane region" description="Helical" evidence="7">
    <location>
        <begin position="116"/>
        <end position="136"/>
    </location>
</feature>
<keyword evidence="3" id="KW-1003">Cell membrane</keyword>
<feature type="transmembrane region" description="Helical" evidence="7">
    <location>
        <begin position="55"/>
        <end position="76"/>
    </location>
</feature>
<evidence type="ECO:0000256" key="5">
    <source>
        <dbReference type="ARBA" id="ARBA00022989"/>
    </source>
</evidence>
<keyword evidence="10" id="KW-1185">Reference proteome</keyword>
<dbReference type="Gene3D" id="1.10.3720.10">
    <property type="entry name" value="MetI-like"/>
    <property type="match status" value="1"/>
</dbReference>
<dbReference type="PANTHER" id="PTHR30151">
    <property type="entry name" value="ALKANE SULFONATE ABC TRANSPORTER-RELATED, MEMBRANE SUBUNIT"/>
    <property type="match status" value="1"/>
</dbReference>
<evidence type="ECO:0000256" key="1">
    <source>
        <dbReference type="ARBA" id="ARBA00004651"/>
    </source>
</evidence>
<dbReference type="EMBL" id="CP047650">
    <property type="protein sequence ID" value="QHI99846.1"/>
    <property type="molecule type" value="Genomic_DNA"/>
</dbReference>
<protein>
    <submittedName>
        <fullName evidence="9">ABC transporter permease subunit</fullName>
    </submittedName>
</protein>
<evidence type="ECO:0000256" key="2">
    <source>
        <dbReference type="ARBA" id="ARBA00022448"/>
    </source>
</evidence>
<evidence type="ECO:0000259" key="8">
    <source>
        <dbReference type="PROSITE" id="PS50928"/>
    </source>
</evidence>
<dbReference type="CDD" id="cd06261">
    <property type="entry name" value="TM_PBP2"/>
    <property type="match status" value="1"/>
</dbReference>
<dbReference type="PANTHER" id="PTHR30151:SF41">
    <property type="entry name" value="ABC TRANSPORTER PERMEASE PROTEIN"/>
    <property type="match status" value="1"/>
</dbReference>
<accession>A0A857J7L7</accession>
<dbReference type="InterPro" id="IPR035906">
    <property type="entry name" value="MetI-like_sf"/>
</dbReference>
<organism evidence="9 10">
    <name type="scientific">Xylophilus rhododendri</name>
    <dbReference type="NCBI Taxonomy" id="2697032"/>
    <lineage>
        <taxon>Bacteria</taxon>
        <taxon>Pseudomonadati</taxon>
        <taxon>Pseudomonadota</taxon>
        <taxon>Betaproteobacteria</taxon>
        <taxon>Burkholderiales</taxon>
        <taxon>Xylophilus</taxon>
    </lineage>
</organism>
<sequence length="283" mass="30179">MAAHPPHPGAVRLAAARLHAPRWRPRAATWLPLAAGLLALLAWEALVRLLRVPPFVLPAPSAIAAAFMADSGGLLLSLANTAAVTLGAFALALVTGLGAGVLIAQNRTVEMTLWPYAIVMQVTPVVAIAPIVMIWVGMDRVWLALLILAWLVAFFPILANTVAGLKSVDRGLTELFQLYGTSRWKRFRHLQLPAALPHVLTGARISSGLAVIGAVVAEFVAGSGTARGLGWAIVESGSMLNVPRMFAALVLLSLFGLAVWALTTLVQRRLLAHWHESETAHEH</sequence>
<evidence type="ECO:0000256" key="3">
    <source>
        <dbReference type="ARBA" id="ARBA00022475"/>
    </source>
</evidence>
<reference evidence="9 10" key="1">
    <citation type="submission" date="2020-01" db="EMBL/GenBank/DDBJ databases">
        <title>Genome sequencing of strain KACC 21265.</title>
        <authorList>
            <person name="Heo J."/>
            <person name="Kim S.-J."/>
            <person name="Kim J.-S."/>
            <person name="Hong S.-B."/>
            <person name="Kwon S.-W."/>
        </authorList>
    </citation>
    <scope>NUCLEOTIDE SEQUENCE [LARGE SCALE GENOMIC DNA]</scope>
    <source>
        <strain evidence="9 10">KACC 21265</strain>
    </source>
</reference>
<dbReference type="PROSITE" id="PS50928">
    <property type="entry name" value="ABC_TM1"/>
    <property type="match status" value="1"/>
</dbReference>
<feature type="transmembrane region" description="Helical" evidence="7">
    <location>
        <begin position="82"/>
        <end position="104"/>
    </location>
</feature>